<dbReference type="EMBL" id="BMAC01000136">
    <property type="protein sequence ID" value="GFP87034.1"/>
    <property type="molecule type" value="Genomic_DNA"/>
</dbReference>
<keyword evidence="2" id="KW-1185">Reference proteome</keyword>
<feature type="non-terminal residue" evidence="1">
    <location>
        <position position="154"/>
    </location>
</feature>
<name>A0A830BRD8_9LAMI</name>
<dbReference type="AlphaFoldDB" id="A0A830BRD8"/>
<evidence type="ECO:0000313" key="2">
    <source>
        <dbReference type="Proteomes" id="UP000653305"/>
    </source>
</evidence>
<sequence length="154" mass="16997">QDCVDFLFYILSLPVAKLVSLLVKDRTVGSLANLYESVENLNESYIQPNRTRDNLLKHVSSVTTGSPCVPLLAIEDAPKATEKKLYRCRCVRVHHSYYNDTSRAVCPNCGKCMDKLLEYVEYPPAAAIVDDQQKVSMISEGGFVKGGGDLHGDG</sequence>
<dbReference type="Proteomes" id="UP000653305">
    <property type="component" value="Unassembled WGS sequence"/>
</dbReference>
<proteinExistence type="predicted"/>
<organism evidence="1 2">
    <name type="scientific">Phtheirospermum japonicum</name>
    <dbReference type="NCBI Taxonomy" id="374723"/>
    <lineage>
        <taxon>Eukaryota</taxon>
        <taxon>Viridiplantae</taxon>
        <taxon>Streptophyta</taxon>
        <taxon>Embryophyta</taxon>
        <taxon>Tracheophyta</taxon>
        <taxon>Spermatophyta</taxon>
        <taxon>Magnoliopsida</taxon>
        <taxon>eudicotyledons</taxon>
        <taxon>Gunneridae</taxon>
        <taxon>Pentapetalae</taxon>
        <taxon>asterids</taxon>
        <taxon>lamiids</taxon>
        <taxon>Lamiales</taxon>
        <taxon>Orobanchaceae</taxon>
        <taxon>Orobanchaceae incertae sedis</taxon>
        <taxon>Phtheirospermum</taxon>
    </lineage>
</organism>
<evidence type="ECO:0000313" key="1">
    <source>
        <dbReference type="EMBL" id="GFP87034.1"/>
    </source>
</evidence>
<reference evidence="1" key="1">
    <citation type="submission" date="2020-07" db="EMBL/GenBank/DDBJ databases">
        <title>Ethylene signaling mediates host invasion by parasitic plants.</title>
        <authorList>
            <person name="Yoshida S."/>
        </authorList>
    </citation>
    <scope>NUCLEOTIDE SEQUENCE</scope>
    <source>
        <strain evidence="1">Okayama</strain>
    </source>
</reference>
<dbReference type="Pfam" id="PF05056">
    <property type="entry name" value="DUF674"/>
    <property type="match status" value="1"/>
</dbReference>
<comment type="caution">
    <text evidence="1">The sequence shown here is derived from an EMBL/GenBank/DDBJ whole genome shotgun (WGS) entry which is preliminary data.</text>
</comment>
<dbReference type="PANTHER" id="PTHR33103">
    <property type="entry name" value="OS01G0153900 PROTEIN"/>
    <property type="match status" value="1"/>
</dbReference>
<accession>A0A830BRD8</accession>
<dbReference type="InterPro" id="IPR007750">
    <property type="entry name" value="DUF674"/>
</dbReference>
<dbReference type="OrthoDB" id="2014278at2759"/>
<protein>
    <submittedName>
        <fullName evidence="1">Uncharacterized protein</fullName>
    </submittedName>
</protein>
<gene>
    <name evidence="1" type="ORF">PHJA_000847200</name>
</gene>
<dbReference type="PANTHER" id="PTHR33103:SF19">
    <property type="entry name" value="OS09G0544700 PROTEIN"/>
    <property type="match status" value="1"/>
</dbReference>